<dbReference type="GeneID" id="59345425"/>
<dbReference type="EMBL" id="JACAZF010000005">
    <property type="protein sequence ID" value="KAF7303858.1"/>
    <property type="molecule type" value="Genomic_DNA"/>
</dbReference>
<evidence type="ECO:0000256" key="2">
    <source>
        <dbReference type="ARBA" id="ARBA00022857"/>
    </source>
</evidence>
<dbReference type="PRINTS" id="PR00080">
    <property type="entry name" value="SDRFAMILY"/>
</dbReference>
<dbReference type="PANTHER" id="PTHR42760">
    <property type="entry name" value="SHORT-CHAIN DEHYDROGENASES/REDUCTASES FAMILY MEMBER"/>
    <property type="match status" value="1"/>
</dbReference>
<dbReference type="FunFam" id="3.40.50.720:FF:000084">
    <property type="entry name" value="Short-chain dehydrogenase reductase"/>
    <property type="match status" value="1"/>
</dbReference>
<reference evidence="4" key="1">
    <citation type="submission" date="2020-05" db="EMBL/GenBank/DDBJ databases">
        <title>Mycena genomes resolve the evolution of fungal bioluminescence.</title>
        <authorList>
            <person name="Tsai I.J."/>
        </authorList>
    </citation>
    <scope>NUCLEOTIDE SEQUENCE</scope>
    <source>
        <strain evidence="4">171206Taipei</strain>
    </source>
</reference>
<comment type="similarity">
    <text evidence="1">Belongs to the short-chain dehydrogenases/reductases (SDR) family.</text>
</comment>
<keyword evidence="5" id="KW-1185">Reference proteome</keyword>
<dbReference type="InterPro" id="IPR036291">
    <property type="entry name" value="NAD(P)-bd_dom_sf"/>
</dbReference>
<evidence type="ECO:0000313" key="5">
    <source>
        <dbReference type="Proteomes" id="UP000636479"/>
    </source>
</evidence>
<dbReference type="Gene3D" id="3.40.50.720">
    <property type="entry name" value="NAD(P)-binding Rossmann-like Domain"/>
    <property type="match status" value="1"/>
</dbReference>
<evidence type="ECO:0000256" key="1">
    <source>
        <dbReference type="ARBA" id="ARBA00006484"/>
    </source>
</evidence>
<dbReference type="SUPFAM" id="SSF51735">
    <property type="entry name" value="NAD(P)-binding Rossmann-fold domains"/>
    <property type="match status" value="1"/>
</dbReference>
<dbReference type="GO" id="GO:0016616">
    <property type="term" value="F:oxidoreductase activity, acting on the CH-OH group of donors, NAD or NADP as acceptor"/>
    <property type="evidence" value="ECO:0007669"/>
    <property type="project" value="TreeGrafter"/>
</dbReference>
<dbReference type="AlphaFoldDB" id="A0A8H6W6X4"/>
<dbReference type="Proteomes" id="UP000636479">
    <property type="component" value="Unassembled WGS sequence"/>
</dbReference>
<comment type="caution">
    <text evidence="4">The sequence shown here is derived from an EMBL/GenBank/DDBJ whole genome shotgun (WGS) entry which is preliminary data.</text>
</comment>
<protein>
    <submittedName>
        <fullName evidence="4">NAD(P)-binding protein</fullName>
    </submittedName>
</protein>
<gene>
    <name evidence="4" type="ORF">MIND_00615700</name>
</gene>
<keyword evidence="2" id="KW-0521">NADP</keyword>
<keyword evidence="3" id="KW-0175">Coiled coil</keyword>
<sequence>MDDIRSTSGLFNTTMSSKGVAVVTGSAQGIGRAIALRLAEDGYDLAINDIANNQQNLESLAKEIESKGRKATTVLADVSQEEEVKKILDHVIEHHGGVNVFVANAGIAGPAGGGFATVDGETFDRVMNINARSTFLCYKYAGQQMIKQGGGGRIIGASSVAGKKAIATQAVYSASKAAIRALTQAAAQEFGPSGITVNAYAPGAINTTMLTGGFEQADAIIGHFKSLSPLGIVGEPQDIAGLVSYLASDESRFITGQSISINGGLFFD</sequence>
<name>A0A8H6W6X4_9AGAR</name>
<accession>A0A8H6W6X4</accession>
<dbReference type="PANTHER" id="PTHR42760:SF121">
    <property type="entry name" value="3-OXOACYL-(ACYL-CARRIER-PROTEIN) REDUCTASE"/>
    <property type="match status" value="1"/>
</dbReference>
<evidence type="ECO:0000256" key="3">
    <source>
        <dbReference type="SAM" id="Coils"/>
    </source>
</evidence>
<dbReference type="GO" id="GO:0048038">
    <property type="term" value="F:quinone binding"/>
    <property type="evidence" value="ECO:0007669"/>
    <property type="project" value="TreeGrafter"/>
</dbReference>
<dbReference type="RefSeq" id="XP_037220830.1">
    <property type="nucleotide sequence ID" value="XM_037362909.1"/>
</dbReference>
<dbReference type="InterPro" id="IPR020904">
    <property type="entry name" value="Sc_DH/Rdtase_CS"/>
</dbReference>
<proteinExistence type="inferred from homology"/>
<dbReference type="Pfam" id="PF13561">
    <property type="entry name" value="adh_short_C2"/>
    <property type="match status" value="1"/>
</dbReference>
<evidence type="ECO:0000313" key="4">
    <source>
        <dbReference type="EMBL" id="KAF7303858.1"/>
    </source>
</evidence>
<organism evidence="4 5">
    <name type="scientific">Mycena indigotica</name>
    <dbReference type="NCBI Taxonomy" id="2126181"/>
    <lineage>
        <taxon>Eukaryota</taxon>
        <taxon>Fungi</taxon>
        <taxon>Dikarya</taxon>
        <taxon>Basidiomycota</taxon>
        <taxon>Agaricomycotina</taxon>
        <taxon>Agaricomycetes</taxon>
        <taxon>Agaricomycetidae</taxon>
        <taxon>Agaricales</taxon>
        <taxon>Marasmiineae</taxon>
        <taxon>Mycenaceae</taxon>
        <taxon>Mycena</taxon>
    </lineage>
</organism>
<dbReference type="OrthoDB" id="498125at2759"/>
<dbReference type="PROSITE" id="PS00061">
    <property type="entry name" value="ADH_SHORT"/>
    <property type="match status" value="1"/>
</dbReference>
<dbReference type="GO" id="GO:0006633">
    <property type="term" value="P:fatty acid biosynthetic process"/>
    <property type="evidence" value="ECO:0007669"/>
    <property type="project" value="TreeGrafter"/>
</dbReference>
<feature type="coiled-coil region" evidence="3">
    <location>
        <begin position="43"/>
        <end position="70"/>
    </location>
</feature>
<dbReference type="PRINTS" id="PR00081">
    <property type="entry name" value="GDHRDH"/>
</dbReference>
<dbReference type="InterPro" id="IPR002347">
    <property type="entry name" value="SDR_fam"/>
</dbReference>